<evidence type="ECO:0000313" key="1">
    <source>
        <dbReference type="EMBL" id="KAH7915962.1"/>
    </source>
</evidence>
<evidence type="ECO:0000313" key="2">
    <source>
        <dbReference type="Proteomes" id="UP000790377"/>
    </source>
</evidence>
<gene>
    <name evidence="1" type="ORF">BJ138DRAFT_1140847</name>
</gene>
<keyword evidence="2" id="KW-1185">Reference proteome</keyword>
<dbReference type="EMBL" id="MU267595">
    <property type="protein sequence ID" value="KAH7915962.1"/>
    <property type="molecule type" value="Genomic_DNA"/>
</dbReference>
<reference evidence="1" key="1">
    <citation type="journal article" date="2021" name="New Phytol.">
        <title>Evolutionary innovations through gain and loss of genes in the ectomycorrhizal Boletales.</title>
        <authorList>
            <person name="Wu G."/>
            <person name="Miyauchi S."/>
            <person name="Morin E."/>
            <person name="Kuo A."/>
            <person name="Drula E."/>
            <person name="Varga T."/>
            <person name="Kohler A."/>
            <person name="Feng B."/>
            <person name="Cao Y."/>
            <person name="Lipzen A."/>
            <person name="Daum C."/>
            <person name="Hundley H."/>
            <person name="Pangilinan J."/>
            <person name="Johnson J."/>
            <person name="Barry K."/>
            <person name="LaButti K."/>
            <person name="Ng V."/>
            <person name="Ahrendt S."/>
            <person name="Min B."/>
            <person name="Choi I.G."/>
            <person name="Park H."/>
            <person name="Plett J.M."/>
            <person name="Magnuson J."/>
            <person name="Spatafora J.W."/>
            <person name="Nagy L.G."/>
            <person name="Henrissat B."/>
            <person name="Grigoriev I.V."/>
            <person name="Yang Z.L."/>
            <person name="Xu J."/>
            <person name="Martin F.M."/>
        </authorList>
    </citation>
    <scope>NUCLEOTIDE SEQUENCE</scope>
    <source>
        <strain evidence="1">ATCC 28755</strain>
    </source>
</reference>
<name>A0ACB8AU89_9AGAM</name>
<accession>A0ACB8AU89</accession>
<sequence length="789" mass="87960">MASETVDLRVARQPLHSRLSPASAGLPGDDIADIEIIREDWIRKEALKRSTTKATKSLNIRIGSFNVNGKTPSQDLSPWLRSLSIHTHSKTGAQMTEWISPLKPVSPFNISTNPIDDKYTLQHEQPLLPITSSCSPSDPDLLVLGFQELDLSTEALLYTTNTLKEDSWVAAVFAGLGEKAVLYEKLASKQLVGMLMVIIVKKSLFPNFDHIMFCSAGAGIMGFMGNKGATAIRVSFTPSTDDSADAKTPHCTVLTFVNAHLAAFEEMVERRNNDFQELSKRLVFEAPTPMGANSDTSNESSSIYKSDALFWFVNLNYRLDLSDVDTRNLLALHSDEPPILWTLLKYDQLKQAIHFRKAFADFHEHDITHLPSYRFASGALKDDLGYDKKRKPAWTDRILYMHSPSPSIGVHQLSYVSHPEITMSDHRPISSDFKIQLPVIDQDDYLRNADKLSHELWGFEDVEARGSPRIKLKSNSIEFGKIFYQQSCQTTLEVDNIGDTPCVIRFVPADIGGSICPDWLRIEPPATLLPAHMSIAITLTAFVSTACARLLNQGPRRIECMLILHTALGKDHFVVVGGEYQHTCFANSLATLTRLTGPVRTSYATLKERKEEQSASVPREAMRLINWLMEHVSGEDIDCLFNRPADENTVARIRECLDTGDELPSPQDNQHLPHGFARTLLQFLDTLAEPIVPPTLYSRCLAATDRNEAFELLDDFPSESVNIWVSLTAFLHYVVQSSPSSASHSPSRRAEILAAIFAPILLGDPKNVDLQSYGISPVGKANFLLKFIQ</sequence>
<dbReference type="Proteomes" id="UP000790377">
    <property type="component" value="Unassembled WGS sequence"/>
</dbReference>
<protein>
    <submittedName>
        <fullName evidence="1">DNase I-like protein</fullName>
    </submittedName>
</protein>
<organism evidence="1 2">
    <name type="scientific">Hygrophoropsis aurantiaca</name>
    <dbReference type="NCBI Taxonomy" id="72124"/>
    <lineage>
        <taxon>Eukaryota</taxon>
        <taxon>Fungi</taxon>
        <taxon>Dikarya</taxon>
        <taxon>Basidiomycota</taxon>
        <taxon>Agaricomycotina</taxon>
        <taxon>Agaricomycetes</taxon>
        <taxon>Agaricomycetidae</taxon>
        <taxon>Boletales</taxon>
        <taxon>Coniophorineae</taxon>
        <taxon>Hygrophoropsidaceae</taxon>
        <taxon>Hygrophoropsis</taxon>
    </lineage>
</organism>
<proteinExistence type="predicted"/>
<comment type="caution">
    <text evidence="1">The sequence shown here is derived from an EMBL/GenBank/DDBJ whole genome shotgun (WGS) entry which is preliminary data.</text>
</comment>